<gene>
    <name evidence="1" type="ORF">LCGC14_1670020</name>
</gene>
<protein>
    <submittedName>
        <fullName evidence="1">Uncharacterized protein</fullName>
    </submittedName>
</protein>
<evidence type="ECO:0000313" key="1">
    <source>
        <dbReference type="EMBL" id="KKM18005.1"/>
    </source>
</evidence>
<name>A0A0F9KRM0_9ZZZZ</name>
<dbReference type="AlphaFoldDB" id="A0A0F9KRM0"/>
<sequence>MVDTNIYGWTYAEFNIAFGWDMDGQLKYEAWENFWSRKVDTYIFNDSGTTPRLTDANEVIDAGDIVNKMMAMMNIYLKGESVENPLGMGILEPSRFPRFEGQPKGNGGLGTGDYVVLNRLKRKYGEIRVASFRIGIIPNDNPFYQDRL</sequence>
<reference evidence="1" key="1">
    <citation type="journal article" date="2015" name="Nature">
        <title>Complex archaea that bridge the gap between prokaryotes and eukaryotes.</title>
        <authorList>
            <person name="Spang A."/>
            <person name="Saw J.H."/>
            <person name="Jorgensen S.L."/>
            <person name="Zaremba-Niedzwiedzka K."/>
            <person name="Martijn J."/>
            <person name="Lind A.E."/>
            <person name="van Eijk R."/>
            <person name="Schleper C."/>
            <person name="Guy L."/>
            <person name="Ettema T.J."/>
        </authorList>
    </citation>
    <scope>NUCLEOTIDE SEQUENCE</scope>
</reference>
<proteinExistence type="predicted"/>
<organism evidence="1">
    <name type="scientific">marine sediment metagenome</name>
    <dbReference type="NCBI Taxonomy" id="412755"/>
    <lineage>
        <taxon>unclassified sequences</taxon>
        <taxon>metagenomes</taxon>
        <taxon>ecological metagenomes</taxon>
    </lineage>
</organism>
<accession>A0A0F9KRM0</accession>
<comment type="caution">
    <text evidence="1">The sequence shown here is derived from an EMBL/GenBank/DDBJ whole genome shotgun (WGS) entry which is preliminary data.</text>
</comment>
<dbReference type="EMBL" id="LAZR01014324">
    <property type="protein sequence ID" value="KKM18005.1"/>
    <property type="molecule type" value="Genomic_DNA"/>
</dbReference>